<dbReference type="SMART" id="SM00856">
    <property type="entry name" value="PMEI"/>
    <property type="match status" value="1"/>
</dbReference>
<evidence type="ECO:0000313" key="12">
    <source>
        <dbReference type="EMBL" id="KAG6515419.1"/>
    </source>
</evidence>
<dbReference type="PANTHER" id="PTHR31707">
    <property type="entry name" value="PECTINESTERASE"/>
    <property type="match status" value="1"/>
</dbReference>
<dbReference type="EMBL" id="JACMSC010000007">
    <property type="protein sequence ID" value="KAG6515419.1"/>
    <property type="molecule type" value="Genomic_DNA"/>
</dbReference>
<evidence type="ECO:0000313" key="13">
    <source>
        <dbReference type="Proteomes" id="UP000734854"/>
    </source>
</evidence>
<gene>
    <name evidence="12" type="ORF">ZIOFF_025831</name>
</gene>
<keyword evidence="4 10" id="KW-0063">Aspartyl esterase</keyword>
<feature type="domain" description="Pectinesterase inhibitor" evidence="11">
    <location>
        <begin position="59"/>
        <end position="208"/>
    </location>
</feature>
<keyword evidence="5" id="KW-1015">Disulfide bond</keyword>
<proteinExistence type="predicted"/>
<keyword evidence="3 10" id="KW-0378">Hydrolase</keyword>
<dbReference type="OrthoDB" id="2019149at2759"/>
<evidence type="ECO:0000256" key="2">
    <source>
        <dbReference type="ARBA" id="ARBA00013229"/>
    </source>
</evidence>
<name>A0A8J5LEX2_ZINOF</name>
<protein>
    <recommendedName>
        <fullName evidence="2 10">Pectinesterase</fullName>
        <ecNumber evidence="2 10">3.1.1.11</ecNumber>
    </recommendedName>
</protein>
<dbReference type="InterPro" id="IPR000070">
    <property type="entry name" value="Pectinesterase_cat"/>
</dbReference>
<dbReference type="Proteomes" id="UP000734854">
    <property type="component" value="Unassembled WGS sequence"/>
</dbReference>
<organism evidence="12 13">
    <name type="scientific">Zingiber officinale</name>
    <name type="common">Ginger</name>
    <name type="synonym">Amomum zingiber</name>
    <dbReference type="NCBI Taxonomy" id="94328"/>
    <lineage>
        <taxon>Eukaryota</taxon>
        <taxon>Viridiplantae</taxon>
        <taxon>Streptophyta</taxon>
        <taxon>Embryophyta</taxon>
        <taxon>Tracheophyta</taxon>
        <taxon>Spermatophyta</taxon>
        <taxon>Magnoliopsida</taxon>
        <taxon>Liliopsida</taxon>
        <taxon>Zingiberales</taxon>
        <taxon>Zingiberaceae</taxon>
        <taxon>Zingiber</taxon>
    </lineage>
</organism>
<dbReference type="GO" id="GO:0045490">
    <property type="term" value="P:pectin catabolic process"/>
    <property type="evidence" value="ECO:0007669"/>
    <property type="project" value="UniProtKB-UniRule"/>
</dbReference>
<comment type="caution">
    <text evidence="12">The sequence shown here is derived from an EMBL/GenBank/DDBJ whole genome shotgun (WGS) entry which is preliminary data.</text>
</comment>
<feature type="active site" evidence="9">
    <location>
        <position position="414"/>
    </location>
</feature>
<evidence type="ECO:0000259" key="11">
    <source>
        <dbReference type="SMART" id="SM00856"/>
    </source>
</evidence>
<evidence type="ECO:0000256" key="10">
    <source>
        <dbReference type="RuleBase" id="RU000589"/>
    </source>
</evidence>
<evidence type="ECO:0000256" key="3">
    <source>
        <dbReference type="ARBA" id="ARBA00022801"/>
    </source>
</evidence>
<evidence type="ECO:0000256" key="4">
    <source>
        <dbReference type="ARBA" id="ARBA00023085"/>
    </source>
</evidence>
<dbReference type="AlphaFoldDB" id="A0A8J5LEX2"/>
<dbReference type="GO" id="GO:0004857">
    <property type="term" value="F:enzyme inhibitor activity"/>
    <property type="evidence" value="ECO:0007669"/>
    <property type="project" value="InterPro"/>
</dbReference>
<comment type="catalytic activity">
    <reaction evidence="7 10">
        <text>[(1-&gt;4)-alpha-D-galacturonosyl methyl ester](n) + n H2O = [(1-&gt;4)-alpha-D-galacturonosyl](n) + n methanol + n H(+)</text>
        <dbReference type="Rhea" id="RHEA:22380"/>
        <dbReference type="Rhea" id="RHEA-COMP:14570"/>
        <dbReference type="Rhea" id="RHEA-COMP:14573"/>
        <dbReference type="ChEBI" id="CHEBI:15377"/>
        <dbReference type="ChEBI" id="CHEBI:15378"/>
        <dbReference type="ChEBI" id="CHEBI:17790"/>
        <dbReference type="ChEBI" id="CHEBI:140522"/>
        <dbReference type="ChEBI" id="CHEBI:140523"/>
        <dbReference type="EC" id="3.1.1.11"/>
    </reaction>
</comment>
<dbReference type="Pfam" id="PF04043">
    <property type="entry name" value="PMEI"/>
    <property type="match status" value="1"/>
</dbReference>
<evidence type="ECO:0000256" key="6">
    <source>
        <dbReference type="ARBA" id="ARBA00023180"/>
    </source>
</evidence>
<keyword evidence="13" id="KW-1185">Reference proteome</keyword>
<dbReference type="Pfam" id="PF01095">
    <property type="entry name" value="Pectinesterase"/>
    <property type="match status" value="1"/>
</dbReference>
<dbReference type="InterPro" id="IPR033131">
    <property type="entry name" value="Pectinesterase_Asp_AS"/>
</dbReference>
<keyword evidence="6" id="KW-0325">Glycoprotein</keyword>
<dbReference type="FunFam" id="2.160.20.10:FF:000001">
    <property type="entry name" value="Pectinesterase"/>
    <property type="match status" value="1"/>
</dbReference>
<dbReference type="GO" id="GO:0042545">
    <property type="term" value="P:cell wall modification"/>
    <property type="evidence" value="ECO:0007669"/>
    <property type="project" value="UniProtKB-UniRule"/>
</dbReference>
<dbReference type="NCBIfam" id="TIGR01614">
    <property type="entry name" value="PME_inhib"/>
    <property type="match status" value="1"/>
</dbReference>
<comment type="function">
    <text evidence="8">Acts in the modification of cell walls via demethylesterification of cell wall pectin.</text>
</comment>
<sequence>MANHLDKKMSEGRKEERRKLVFLGVSACFLLLLVVGAVVGSTYQGDGDGSNLSTHAMRASSKSVTALCSSTDYPQTCEASLSKAVPADTEDPKVLLKAAVSVVLDGVSKGFEHSRLLESNDSRVRGAVQDCQDMYEDAKGDINVTLRSIIDHAVDKLPASSHDMRAWLSAVVTYQQTCIDGFPEGELKEKMKAAMKNARELTSNALAIISQASSFLSLVNLPARRRLIADHHDPPLATSDGYPSWFSEHDRRRLKEHINRKPTPNVTVAKDGTGDFTTISEALAKMPKNYAGRYVIYIKAGVYEEQVTVTKKMADVTMYGDGSMKTIVTGSKNFIDGTRTFLTATFYAAGDGFVAMAMAFRNTAGPEKHQAVALRVVSDKAVFIDCRMEGYQDTLYAHAHRQFYRGCVISGTVDFVFGDAAAVFQNCLLVVRRPLPNQQNIVTAQGRVDRRETTGFVLQRCRFRADNRLADASQPAIRSYLGRPWKEFSRTVIMESQIEGFIHTDGYMPWEGDFALRTLYYAEYNNKGPGAATAGRVKWPGVHVITKEEALRYTVENFLQGSSWIPATGAPVHLGLNS</sequence>
<dbReference type="GO" id="GO:0030599">
    <property type="term" value="F:pectinesterase activity"/>
    <property type="evidence" value="ECO:0007669"/>
    <property type="project" value="UniProtKB-UniRule"/>
</dbReference>
<evidence type="ECO:0000256" key="1">
    <source>
        <dbReference type="ARBA" id="ARBA00005184"/>
    </source>
</evidence>
<evidence type="ECO:0000256" key="9">
    <source>
        <dbReference type="PROSITE-ProRule" id="PRU10040"/>
    </source>
</evidence>
<accession>A0A8J5LEX2</accession>
<dbReference type="UniPathway" id="UPA00545">
    <property type="reaction ID" value="UER00823"/>
</dbReference>
<evidence type="ECO:0000256" key="5">
    <source>
        <dbReference type="ARBA" id="ARBA00023157"/>
    </source>
</evidence>
<reference evidence="12 13" key="1">
    <citation type="submission" date="2020-08" db="EMBL/GenBank/DDBJ databases">
        <title>Plant Genome Project.</title>
        <authorList>
            <person name="Zhang R.-G."/>
        </authorList>
    </citation>
    <scope>NUCLEOTIDE SEQUENCE [LARGE SCALE GENOMIC DNA]</scope>
    <source>
        <tissue evidence="12">Rhizome</tissue>
    </source>
</reference>
<comment type="pathway">
    <text evidence="1 10">Glycan metabolism; pectin degradation; 2-dehydro-3-deoxy-D-gluconate from pectin: step 1/5.</text>
</comment>
<dbReference type="EC" id="3.1.1.11" evidence="2 10"/>
<dbReference type="CDD" id="cd15798">
    <property type="entry name" value="PMEI-like_3"/>
    <property type="match status" value="1"/>
</dbReference>
<evidence type="ECO:0000256" key="8">
    <source>
        <dbReference type="ARBA" id="ARBA00057335"/>
    </source>
</evidence>
<dbReference type="FunFam" id="1.20.140.40:FF:000001">
    <property type="entry name" value="Pectinesterase"/>
    <property type="match status" value="1"/>
</dbReference>
<dbReference type="PROSITE" id="PS00503">
    <property type="entry name" value="PECTINESTERASE_2"/>
    <property type="match status" value="1"/>
</dbReference>
<dbReference type="InterPro" id="IPR006501">
    <property type="entry name" value="Pectinesterase_inhib_dom"/>
</dbReference>
<evidence type="ECO:0000256" key="7">
    <source>
        <dbReference type="ARBA" id="ARBA00047928"/>
    </source>
</evidence>